<evidence type="ECO:0000256" key="1">
    <source>
        <dbReference type="ARBA" id="ARBA00022434"/>
    </source>
</evidence>
<dbReference type="AlphaFoldDB" id="A0A318RI76"/>
<feature type="binding site" evidence="5">
    <location>
        <position position="72"/>
    </location>
    <ligand>
        <name>Fe cation</name>
        <dbReference type="ChEBI" id="CHEBI:24875"/>
        <label>1</label>
    </ligand>
</feature>
<dbReference type="EC" id="1.16.3.2" evidence="6"/>
<dbReference type="OrthoDB" id="560944at2"/>
<feature type="domain" description="Ferritin-like diiron" evidence="7">
    <location>
        <begin position="22"/>
        <end position="167"/>
    </location>
</feature>
<dbReference type="Gene3D" id="1.20.1260.10">
    <property type="match status" value="1"/>
</dbReference>
<comment type="caution">
    <text evidence="8">The sequence shown here is derived from an EMBL/GenBank/DDBJ whole genome shotgun (WGS) entry which is preliminary data.</text>
</comment>
<name>A0A318RI76_PROMR</name>
<dbReference type="InterPro" id="IPR009078">
    <property type="entry name" value="Ferritin-like_SF"/>
</dbReference>
<dbReference type="GO" id="GO:0005737">
    <property type="term" value="C:cytoplasm"/>
    <property type="evidence" value="ECO:0007669"/>
    <property type="project" value="UniProtKB-SubCell"/>
</dbReference>
<keyword evidence="1 6" id="KW-0409">Iron storage</keyword>
<dbReference type="InterPro" id="IPR001519">
    <property type="entry name" value="Ferritin"/>
</dbReference>
<keyword evidence="2 5" id="KW-0479">Metal-binding</keyword>
<gene>
    <name evidence="8" type="ORF">DNJ73_04165</name>
</gene>
<dbReference type="RefSeq" id="WP_158466763.1">
    <property type="nucleotide sequence ID" value="NZ_QJUE01000002.1"/>
</dbReference>
<feature type="binding site" evidence="5">
    <location>
        <position position="75"/>
    </location>
    <ligand>
        <name>Fe cation</name>
        <dbReference type="ChEBI" id="CHEBI:24875"/>
        <label>1</label>
    </ligand>
</feature>
<comment type="catalytic activity">
    <reaction evidence="6">
        <text>4 Fe(2+) + O2 + 6 H2O = 4 iron(III) oxide-hydroxide + 12 H(+)</text>
        <dbReference type="Rhea" id="RHEA:11972"/>
        <dbReference type="ChEBI" id="CHEBI:15377"/>
        <dbReference type="ChEBI" id="CHEBI:15378"/>
        <dbReference type="ChEBI" id="CHEBI:15379"/>
        <dbReference type="ChEBI" id="CHEBI:29033"/>
        <dbReference type="ChEBI" id="CHEBI:78619"/>
        <dbReference type="EC" id="1.16.3.2"/>
    </reaction>
</comment>
<dbReference type="EMBL" id="QJUE01000002">
    <property type="protein sequence ID" value="PYE03283.1"/>
    <property type="molecule type" value="Genomic_DNA"/>
</dbReference>
<evidence type="ECO:0000256" key="4">
    <source>
        <dbReference type="ARBA" id="ARBA00023004"/>
    </source>
</evidence>
<evidence type="ECO:0000259" key="7">
    <source>
        <dbReference type="PROSITE" id="PS50905"/>
    </source>
</evidence>
<dbReference type="Pfam" id="PF00210">
    <property type="entry name" value="Ferritin"/>
    <property type="match status" value="1"/>
</dbReference>
<dbReference type="PROSITE" id="PS50905">
    <property type="entry name" value="FERRITIN_LIKE"/>
    <property type="match status" value="1"/>
</dbReference>
<dbReference type="GO" id="GO:0008199">
    <property type="term" value="F:ferric iron binding"/>
    <property type="evidence" value="ECO:0007669"/>
    <property type="project" value="InterPro"/>
</dbReference>
<keyword evidence="3" id="KW-0560">Oxidoreductase</keyword>
<evidence type="ECO:0000313" key="8">
    <source>
        <dbReference type="EMBL" id="PYE03283.1"/>
    </source>
</evidence>
<evidence type="ECO:0000256" key="2">
    <source>
        <dbReference type="ARBA" id="ARBA00022723"/>
    </source>
</evidence>
<protein>
    <recommendedName>
        <fullName evidence="6">Ferritin</fullName>
        <ecNumber evidence="6">1.16.3.2</ecNumber>
    </recommendedName>
</protein>
<reference evidence="8 9" key="1">
    <citation type="journal article" date="2018" name="Appl. Environ. Microbiol.">
        <title>Genome rearrangement shapes Prochlorococcus ecological adaptation.</title>
        <authorList>
            <person name="Yan W."/>
            <person name="Wei S."/>
            <person name="Wang Q."/>
            <person name="Xiao X."/>
            <person name="Zeng Q."/>
            <person name="Jiao N."/>
            <person name="Zhang R."/>
        </authorList>
    </citation>
    <scope>NUCLEOTIDE SEQUENCE [LARGE SCALE GENOMIC DNA]</scope>
    <source>
        <strain evidence="8 9">XMU1408</strain>
    </source>
</reference>
<dbReference type="GO" id="GO:0006826">
    <property type="term" value="P:iron ion transport"/>
    <property type="evidence" value="ECO:0007669"/>
    <property type="project" value="InterPro"/>
</dbReference>
<dbReference type="InterPro" id="IPR008331">
    <property type="entry name" value="Ferritin_DPS_dom"/>
</dbReference>
<feature type="binding site" evidence="5">
    <location>
        <position position="116"/>
    </location>
    <ligand>
        <name>Fe cation</name>
        <dbReference type="ChEBI" id="CHEBI:24875"/>
        <label>1</label>
    </ligand>
</feature>
<evidence type="ECO:0000256" key="5">
    <source>
        <dbReference type="PIRSR" id="PIRSR601519-1"/>
    </source>
</evidence>
<sequence>MQSATSSSINLNTGPSGRAIAQPMDKDLLEALYQHTSLERDSSAQYLAMSLWLLERELRGFSNFFKKESLSEQEHGFNFAKYIIARGQSVELDAVTKPIQNWNSVEELVTLSFQMEADVTTSVQQLYSMAERSNDTRTTVFLDPVIDEQIKSEDEMAYLLGKVKFAKNDPSALFIIDNELNID</sequence>
<dbReference type="InterPro" id="IPR009040">
    <property type="entry name" value="Ferritin-like_diiron"/>
</dbReference>
<dbReference type="PANTHER" id="PTHR11431:SF127">
    <property type="entry name" value="BACTERIAL NON-HEME FERRITIN"/>
    <property type="match status" value="1"/>
</dbReference>
<comment type="subcellular location">
    <subcellularLocation>
        <location evidence="6">Cytoplasm</location>
    </subcellularLocation>
</comment>
<dbReference type="GO" id="GO:0016491">
    <property type="term" value="F:oxidoreductase activity"/>
    <property type="evidence" value="ECO:0007669"/>
    <property type="project" value="UniProtKB-KW"/>
</dbReference>
<dbReference type="GO" id="GO:0008198">
    <property type="term" value="F:ferrous iron binding"/>
    <property type="evidence" value="ECO:0007669"/>
    <property type="project" value="TreeGrafter"/>
</dbReference>
<keyword evidence="6" id="KW-0963">Cytoplasm</keyword>
<dbReference type="GO" id="GO:0006879">
    <property type="term" value="P:intracellular iron ion homeostasis"/>
    <property type="evidence" value="ECO:0007669"/>
    <property type="project" value="UniProtKB-KW"/>
</dbReference>
<comment type="similarity">
    <text evidence="6">Belongs to the ferritin family. Prokaryotic subfamily.</text>
</comment>
<organism evidence="8 9">
    <name type="scientific">Prochlorococcus marinus XMU1408</name>
    <dbReference type="NCBI Taxonomy" id="2213228"/>
    <lineage>
        <taxon>Bacteria</taxon>
        <taxon>Bacillati</taxon>
        <taxon>Cyanobacteriota</taxon>
        <taxon>Cyanophyceae</taxon>
        <taxon>Synechococcales</taxon>
        <taxon>Prochlorococcaceae</taxon>
        <taxon>Prochlorococcus</taxon>
    </lineage>
</organism>
<evidence type="ECO:0000313" key="9">
    <source>
        <dbReference type="Proteomes" id="UP000247807"/>
    </source>
</evidence>
<dbReference type="CDD" id="cd01055">
    <property type="entry name" value="Nonheme_Ferritin"/>
    <property type="match status" value="1"/>
</dbReference>
<dbReference type="SUPFAM" id="SSF47240">
    <property type="entry name" value="Ferritin-like"/>
    <property type="match status" value="1"/>
</dbReference>
<evidence type="ECO:0000256" key="6">
    <source>
        <dbReference type="RuleBase" id="RU361145"/>
    </source>
</evidence>
<dbReference type="InterPro" id="IPR012347">
    <property type="entry name" value="Ferritin-like"/>
</dbReference>
<feature type="binding site" evidence="5">
    <location>
        <position position="149"/>
    </location>
    <ligand>
        <name>Fe cation</name>
        <dbReference type="ChEBI" id="CHEBI:24875"/>
        <label>1</label>
    </ligand>
</feature>
<keyword evidence="4 5" id="KW-0408">Iron</keyword>
<feature type="binding site" evidence="5">
    <location>
        <position position="39"/>
    </location>
    <ligand>
        <name>Fe cation</name>
        <dbReference type="ChEBI" id="CHEBI:24875"/>
        <label>1</label>
    </ligand>
</feature>
<comment type="function">
    <text evidence="6">Iron-storage protein.</text>
</comment>
<dbReference type="InterPro" id="IPR041719">
    <property type="entry name" value="Ferritin_prok"/>
</dbReference>
<dbReference type="PANTHER" id="PTHR11431">
    <property type="entry name" value="FERRITIN"/>
    <property type="match status" value="1"/>
</dbReference>
<evidence type="ECO:0000256" key="3">
    <source>
        <dbReference type="ARBA" id="ARBA00023002"/>
    </source>
</evidence>
<accession>A0A318RI76</accession>
<dbReference type="Proteomes" id="UP000247807">
    <property type="component" value="Unassembled WGS sequence"/>
</dbReference>
<proteinExistence type="inferred from homology"/>